<dbReference type="PANTHER" id="PTHR33164">
    <property type="entry name" value="TRANSCRIPTIONAL REGULATOR, MARR FAMILY"/>
    <property type="match status" value="1"/>
</dbReference>
<feature type="domain" description="HTH marR-type" evidence="6">
    <location>
        <begin position="24"/>
        <end position="154"/>
    </location>
</feature>
<dbReference type="Gene3D" id="1.10.10.10">
    <property type="entry name" value="Winged helix-like DNA-binding domain superfamily/Winged helix DNA-binding domain"/>
    <property type="match status" value="1"/>
</dbReference>
<evidence type="ECO:0000256" key="2">
    <source>
        <dbReference type="ARBA" id="ARBA00022490"/>
    </source>
</evidence>
<protein>
    <submittedName>
        <fullName evidence="7">MarR family transcriptional regulator</fullName>
    </submittedName>
</protein>
<dbReference type="AlphaFoldDB" id="A0A849KQ51"/>
<keyword evidence="5" id="KW-0804">Transcription</keyword>
<evidence type="ECO:0000256" key="1">
    <source>
        <dbReference type="ARBA" id="ARBA00004496"/>
    </source>
</evidence>
<evidence type="ECO:0000256" key="4">
    <source>
        <dbReference type="ARBA" id="ARBA00023125"/>
    </source>
</evidence>
<sequence length="162" mass="18526">MKDMRWNSARRNWRMTQDSFLKLSNMVCFAIYSTANALTRAYQPILSKLDLTYPQFLVMLVLWEKDDQTVSEIGAKLHLGSGTLTPLLKRLETAGRITRRRDPQDERQVRITLTDEGLMLGEAAESVPDQILCALGQPVDELKDLRSRLLDIRGNLAYSAER</sequence>
<dbReference type="Proteomes" id="UP000574931">
    <property type="component" value="Unassembled WGS sequence"/>
</dbReference>
<dbReference type="SUPFAM" id="SSF46785">
    <property type="entry name" value="Winged helix' DNA-binding domain"/>
    <property type="match status" value="1"/>
</dbReference>
<dbReference type="FunFam" id="1.10.10.10:FF:000163">
    <property type="entry name" value="MarR family transcriptional regulator"/>
    <property type="match status" value="1"/>
</dbReference>
<evidence type="ECO:0000313" key="8">
    <source>
        <dbReference type="Proteomes" id="UP000574931"/>
    </source>
</evidence>
<evidence type="ECO:0000256" key="3">
    <source>
        <dbReference type="ARBA" id="ARBA00023015"/>
    </source>
</evidence>
<dbReference type="PANTHER" id="PTHR33164:SF5">
    <property type="entry name" value="ORGANIC HYDROPEROXIDE RESISTANCE TRANSCRIPTIONAL REGULATOR"/>
    <property type="match status" value="1"/>
</dbReference>
<dbReference type="InterPro" id="IPR055166">
    <property type="entry name" value="Transc_reg_Sar_Rot_HTH"/>
</dbReference>
<dbReference type="Pfam" id="PF22381">
    <property type="entry name" value="Staph_reg_Sar_Rot"/>
    <property type="match status" value="1"/>
</dbReference>
<accession>A0A849KQ51</accession>
<dbReference type="InterPro" id="IPR036388">
    <property type="entry name" value="WH-like_DNA-bd_sf"/>
</dbReference>
<evidence type="ECO:0000259" key="6">
    <source>
        <dbReference type="PROSITE" id="PS50995"/>
    </source>
</evidence>
<dbReference type="InterPro" id="IPR000835">
    <property type="entry name" value="HTH_MarR-typ"/>
</dbReference>
<dbReference type="SMART" id="SM00347">
    <property type="entry name" value="HTH_MARR"/>
    <property type="match status" value="1"/>
</dbReference>
<comment type="subcellular location">
    <subcellularLocation>
        <location evidence="1">Cytoplasm</location>
    </subcellularLocation>
</comment>
<organism evidence="7 8">
    <name type="scientific">Ochrobactrum soli</name>
    <dbReference type="NCBI Taxonomy" id="2448455"/>
    <lineage>
        <taxon>Bacteria</taxon>
        <taxon>Pseudomonadati</taxon>
        <taxon>Pseudomonadota</taxon>
        <taxon>Alphaproteobacteria</taxon>
        <taxon>Hyphomicrobiales</taxon>
        <taxon>Brucellaceae</taxon>
        <taxon>Brucella/Ochrobactrum group</taxon>
        <taxon>Ochrobactrum</taxon>
    </lineage>
</organism>
<dbReference type="InterPro" id="IPR039422">
    <property type="entry name" value="MarR/SlyA-like"/>
</dbReference>
<dbReference type="PRINTS" id="PR00598">
    <property type="entry name" value="HTHMARR"/>
</dbReference>
<comment type="caution">
    <text evidence="7">The sequence shown here is derived from an EMBL/GenBank/DDBJ whole genome shotgun (WGS) entry which is preliminary data.</text>
</comment>
<keyword evidence="2" id="KW-0963">Cytoplasm</keyword>
<keyword evidence="8" id="KW-1185">Reference proteome</keyword>
<reference evidence="7 8" key="1">
    <citation type="submission" date="2020-05" db="EMBL/GenBank/DDBJ databases">
        <title>Draft Genome Sequence of Ochrobactrum soli Isolated from Stable Fly Gut.</title>
        <authorList>
            <person name="Pileggi M.T."/>
            <person name="Vazhakkala L.J."/>
            <person name="Wong C.N."/>
        </authorList>
    </citation>
    <scope>NUCLEOTIDE SEQUENCE [LARGE SCALE GENOMIC DNA]</scope>
    <source>
        <strain evidence="7 8">MTP-C0764</strain>
    </source>
</reference>
<dbReference type="GO" id="GO:0005737">
    <property type="term" value="C:cytoplasm"/>
    <property type="evidence" value="ECO:0007669"/>
    <property type="project" value="UniProtKB-SubCell"/>
</dbReference>
<gene>
    <name evidence="7" type="ORF">HKX02_04420</name>
</gene>
<dbReference type="GO" id="GO:0003700">
    <property type="term" value="F:DNA-binding transcription factor activity"/>
    <property type="evidence" value="ECO:0007669"/>
    <property type="project" value="InterPro"/>
</dbReference>
<keyword evidence="4" id="KW-0238">DNA-binding</keyword>
<name>A0A849KQ51_9HYPH</name>
<evidence type="ECO:0000256" key="5">
    <source>
        <dbReference type="ARBA" id="ARBA00023163"/>
    </source>
</evidence>
<proteinExistence type="predicted"/>
<evidence type="ECO:0000313" key="7">
    <source>
        <dbReference type="EMBL" id="NNU59504.1"/>
    </source>
</evidence>
<dbReference type="InterPro" id="IPR036390">
    <property type="entry name" value="WH_DNA-bd_sf"/>
</dbReference>
<dbReference type="PROSITE" id="PS50995">
    <property type="entry name" value="HTH_MARR_2"/>
    <property type="match status" value="1"/>
</dbReference>
<dbReference type="EMBL" id="JABFCY010000002">
    <property type="protein sequence ID" value="NNU59504.1"/>
    <property type="molecule type" value="Genomic_DNA"/>
</dbReference>
<dbReference type="GO" id="GO:0003677">
    <property type="term" value="F:DNA binding"/>
    <property type="evidence" value="ECO:0007669"/>
    <property type="project" value="UniProtKB-KW"/>
</dbReference>
<keyword evidence="3" id="KW-0805">Transcription regulation</keyword>
<dbReference type="GO" id="GO:0006950">
    <property type="term" value="P:response to stress"/>
    <property type="evidence" value="ECO:0007669"/>
    <property type="project" value="TreeGrafter"/>
</dbReference>